<dbReference type="Pfam" id="PF13205">
    <property type="entry name" value="Big_5"/>
    <property type="match status" value="1"/>
</dbReference>
<evidence type="ECO:0000259" key="3">
    <source>
        <dbReference type="Pfam" id="PF13946"/>
    </source>
</evidence>
<evidence type="ECO:0000259" key="2">
    <source>
        <dbReference type="Pfam" id="PF13205"/>
    </source>
</evidence>
<keyword evidence="1" id="KW-0732">Signal</keyword>
<feature type="domain" description="SbsA Ig-like" evidence="2">
    <location>
        <begin position="243"/>
        <end position="322"/>
    </location>
</feature>
<name>A0A6I3XGZ1_9BURK</name>
<dbReference type="Gene3D" id="2.60.120.380">
    <property type="match status" value="1"/>
</dbReference>
<accession>A0A6I3XGZ1</accession>
<reference evidence="4 5" key="1">
    <citation type="submission" date="2019-11" db="EMBL/GenBank/DDBJ databases">
        <title>Draft Genome Sequences of Six Type Strains of the Genus Massilia.</title>
        <authorList>
            <person name="Miess H."/>
            <person name="Frediansyah A."/>
            <person name="Goeker M."/>
            <person name="Gross H."/>
        </authorList>
    </citation>
    <scope>NUCLEOTIDE SEQUENCE [LARGE SCALE GENOMIC DNA]</scope>
    <source>
        <strain evidence="4 5">DSM 17513</strain>
    </source>
</reference>
<dbReference type="RefSeq" id="WP_155707955.1">
    <property type="nucleotide sequence ID" value="NZ_BMWU01000052.1"/>
</dbReference>
<dbReference type="OrthoDB" id="480426at2"/>
<dbReference type="EMBL" id="WNWM01000002">
    <property type="protein sequence ID" value="MUI11948.1"/>
    <property type="molecule type" value="Genomic_DNA"/>
</dbReference>
<sequence length="543" mass="57684">MSMANYPTEATTVGSLANGGRFSSTIATVGEMDWIRLELDPDDAYRFTATTAAGTEQAIYIIDRAQPDWPLSTNVTDHFTYNPLANPYTYIQPGHQYFLRVDSAIATAYTIGMTAAADDYGNSSASARVLAAGGTADAFFDYAGDREHYSVSATAGLTYTVTVTADTMEADAWLRAFNDRDATYSRPDGGNAYGGQGGTTVTMSFLATETRVYDITVGMPSYSTPASPVHYQVAVSAADKTGPAVVSATSTIDGPIRITFDEGIRLGSGTISLDGTTWDIASAAVSIDGNTLTLKPGFNLMPYRNPIVSISASALTDLTGNIRKDSYSEGNHTTVKVDGVSDGNLVGSSTGDYLGSTLQGTNGALDVAIYGGKPGDYTFTIGNGKVEVSRPWSSYRDLLIDVERVYFSKSADVMAFSLDGDLGQLYRLYQAAFDRTPDKAGLGYWTGLRDDGMALHAIAREFIASKEFTDLYGANSSNAAFVEALYENALHRPGEAAGVTFWTGALDQGVDRASVLIGFSESAENQQLALGTLGNGFSYTPYG</sequence>
<keyword evidence="5" id="KW-1185">Reference proteome</keyword>
<dbReference type="Proteomes" id="UP000431684">
    <property type="component" value="Unassembled WGS sequence"/>
</dbReference>
<dbReference type="AlphaFoldDB" id="A0A6I3XGZ1"/>
<organism evidence="4 5">
    <name type="scientific">Pseudoduganella dura</name>
    <dbReference type="NCBI Taxonomy" id="321982"/>
    <lineage>
        <taxon>Bacteria</taxon>
        <taxon>Pseudomonadati</taxon>
        <taxon>Pseudomonadota</taxon>
        <taxon>Betaproteobacteria</taxon>
        <taxon>Burkholderiales</taxon>
        <taxon>Oxalobacteraceae</taxon>
        <taxon>Telluria group</taxon>
        <taxon>Pseudoduganella</taxon>
    </lineage>
</organism>
<evidence type="ECO:0000256" key="1">
    <source>
        <dbReference type="ARBA" id="ARBA00022729"/>
    </source>
</evidence>
<proteinExistence type="predicted"/>
<dbReference type="Pfam" id="PF13946">
    <property type="entry name" value="DUF4214"/>
    <property type="match status" value="1"/>
</dbReference>
<evidence type="ECO:0000313" key="4">
    <source>
        <dbReference type="EMBL" id="MUI11948.1"/>
    </source>
</evidence>
<dbReference type="InterPro" id="IPR032812">
    <property type="entry name" value="SbsA_Ig"/>
</dbReference>
<dbReference type="InterPro" id="IPR038255">
    <property type="entry name" value="PBS_linker_sf"/>
</dbReference>
<protein>
    <submittedName>
        <fullName evidence="4">DUF4214 domain-containing protein</fullName>
    </submittedName>
</protein>
<feature type="domain" description="DUF4214" evidence="3">
    <location>
        <begin position="459"/>
        <end position="528"/>
    </location>
</feature>
<evidence type="ECO:0000313" key="5">
    <source>
        <dbReference type="Proteomes" id="UP000431684"/>
    </source>
</evidence>
<dbReference type="InterPro" id="IPR025282">
    <property type="entry name" value="DUF4214"/>
</dbReference>
<comment type="caution">
    <text evidence="4">The sequence shown here is derived from an EMBL/GenBank/DDBJ whole genome shotgun (WGS) entry which is preliminary data.</text>
</comment>
<gene>
    <name evidence="4" type="ORF">GJV26_05560</name>
</gene>
<dbReference type="Gene3D" id="1.10.3130.20">
    <property type="entry name" value="Phycobilisome linker domain"/>
    <property type="match status" value="1"/>
</dbReference>